<name>A0A4R6ST38_9SPHI</name>
<dbReference type="AlphaFoldDB" id="A0A4R6ST38"/>
<sequence>MVTWKKRSWLRLRPEPAEVQLDRNNKFATIDQTV</sequence>
<comment type="caution">
    <text evidence="1">The sequence shown here is derived from an EMBL/GenBank/DDBJ whole genome shotgun (WGS) entry which is preliminary data.</text>
</comment>
<keyword evidence="2" id="KW-1185">Reference proteome</keyword>
<reference evidence="1 2" key="1">
    <citation type="submission" date="2019-03" db="EMBL/GenBank/DDBJ databases">
        <title>Genomic Encyclopedia of Archaeal and Bacterial Type Strains, Phase II (KMG-II): from individual species to whole genera.</title>
        <authorList>
            <person name="Goeker M."/>
        </authorList>
    </citation>
    <scope>NUCLEOTIDE SEQUENCE [LARGE SCALE GENOMIC DNA]</scope>
    <source>
        <strain evidence="1 2">DSM 19035</strain>
    </source>
</reference>
<proteinExistence type="predicted"/>
<dbReference type="Proteomes" id="UP000295620">
    <property type="component" value="Unassembled WGS sequence"/>
</dbReference>
<evidence type="ECO:0000313" key="1">
    <source>
        <dbReference type="EMBL" id="TDQ08477.1"/>
    </source>
</evidence>
<dbReference type="EMBL" id="SNYC01000005">
    <property type="protein sequence ID" value="TDQ08477.1"/>
    <property type="molecule type" value="Genomic_DNA"/>
</dbReference>
<evidence type="ECO:0000313" key="2">
    <source>
        <dbReference type="Proteomes" id="UP000295620"/>
    </source>
</evidence>
<gene>
    <name evidence="1" type="ORF">ATK78_2991</name>
</gene>
<accession>A0A4R6ST38</accession>
<protein>
    <submittedName>
        <fullName evidence="1">Uncharacterized protein</fullName>
    </submittedName>
</protein>
<organism evidence="1 2">
    <name type="scientific">Pedobacter metabolipauper</name>
    <dbReference type="NCBI Taxonomy" id="425513"/>
    <lineage>
        <taxon>Bacteria</taxon>
        <taxon>Pseudomonadati</taxon>
        <taxon>Bacteroidota</taxon>
        <taxon>Sphingobacteriia</taxon>
        <taxon>Sphingobacteriales</taxon>
        <taxon>Sphingobacteriaceae</taxon>
        <taxon>Pedobacter</taxon>
    </lineage>
</organism>